<proteinExistence type="predicted"/>
<dbReference type="Gene3D" id="3.40.50.300">
    <property type="entry name" value="P-loop containing nucleotide triphosphate hydrolases"/>
    <property type="match status" value="2"/>
</dbReference>
<reference evidence="9" key="1">
    <citation type="submission" date="2021-02" db="EMBL/GenBank/DDBJ databases">
        <title>Leucobacter sp. CX169.</title>
        <authorList>
            <person name="Cheng Y."/>
        </authorList>
    </citation>
    <scope>NUCLEOTIDE SEQUENCE [LARGE SCALE GENOMIC DNA]</scope>
    <source>
        <strain evidence="9">JY899</strain>
    </source>
</reference>
<dbReference type="InterPro" id="IPR019993">
    <property type="entry name" value="RecB_nuclease_TM0106_put"/>
</dbReference>
<organism evidence="8 9">
    <name type="scientific">Flaviflexus equikiangi</name>
    <dbReference type="NCBI Taxonomy" id="2758573"/>
    <lineage>
        <taxon>Bacteria</taxon>
        <taxon>Bacillati</taxon>
        <taxon>Actinomycetota</taxon>
        <taxon>Actinomycetes</taxon>
        <taxon>Actinomycetales</taxon>
        <taxon>Actinomycetaceae</taxon>
        <taxon>Flaviflexus</taxon>
    </lineage>
</organism>
<evidence type="ECO:0000259" key="7">
    <source>
        <dbReference type="Pfam" id="PF13482"/>
    </source>
</evidence>
<accession>A0ABS2TKU8</accession>
<keyword evidence="2" id="KW-0378">Hydrolase</keyword>
<dbReference type="InterPro" id="IPR041679">
    <property type="entry name" value="DNA2/NAM7-like_C"/>
</dbReference>
<feature type="domain" description="YprB ribonuclease H-like" evidence="7">
    <location>
        <begin position="315"/>
        <end position="501"/>
    </location>
</feature>
<dbReference type="InterPro" id="IPR012337">
    <property type="entry name" value="RNaseH-like_sf"/>
</dbReference>
<comment type="caution">
    <text evidence="8">The sequence shown here is derived from an EMBL/GenBank/DDBJ whole genome shotgun (WGS) entry which is preliminary data.</text>
</comment>
<evidence type="ECO:0000259" key="6">
    <source>
        <dbReference type="Pfam" id="PF13087"/>
    </source>
</evidence>
<name>A0ABS2TKU8_9ACTO</name>
<dbReference type="RefSeq" id="WP_187997163.1">
    <property type="nucleotide sequence ID" value="NZ_JACEXG010000007.1"/>
</dbReference>
<dbReference type="Pfam" id="PF13087">
    <property type="entry name" value="AAA_12"/>
    <property type="match status" value="1"/>
</dbReference>
<evidence type="ECO:0000256" key="2">
    <source>
        <dbReference type="ARBA" id="ARBA00022801"/>
    </source>
</evidence>
<dbReference type="CDD" id="cd17934">
    <property type="entry name" value="DEXXQc_Upf1-like"/>
    <property type="match status" value="1"/>
</dbReference>
<evidence type="ECO:0000256" key="5">
    <source>
        <dbReference type="SAM" id="MobiDB-lite"/>
    </source>
</evidence>
<gene>
    <name evidence="8" type="ORF">JVW63_10745</name>
</gene>
<evidence type="ECO:0000313" key="9">
    <source>
        <dbReference type="Proteomes" id="UP000705983"/>
    </source>
</evidence>
<dbReference type="Pfam" id="PF13604">
    <property type="entry name" value="AAA_30"/>
    <property type="match status" value="1"/>
</dbReference>
<feature type="compositionally biased region" description="Basic and acidic residues" evidence="5">
    <location>
        <begin position="524"/>
        <end position="534"/>
    </location>
</feature>
<dbReference type="InterPro" id="IPR047187">
    <property type="entry name" value="SF1_C_Upf1"/>
</dbReference>
<dbReference type="PANTHER" id="PTHR43788:SF8">
    <property type="entry name" value="DNA-BINDING PROTEIN SMUBP-2"/>
    <property type="match status" value="1"/>
</dbReference>
<dbReference type="SUPFAM" id="SSF53098">
    <property type="entry name" value="Ribonuclease H-like"/>
    <property type="match status" value="1"/>
</dbReference>
<dbReference type="NCBIfam" id="TIGR03491">
    <property type="entry name" value="TM0106 family RecB-like putative nuclease"/>
    <property type="match status" value="1"/>
</dbReference>
<dbReference type="EMBL" id="JAFFJS010000007">
    <property type="protein sequence ID" value="MBM9434171.1"/>
    <property type="molecule type" value="Genomic_DNA"/>
</dbReference>
<dbReference type="Pfam" id="PF13482">
    <property type="entry name" value="RNase_H_2"/>
    <property type="match status" value="1"/>
</dbReference>
<feature type="domain" description="DNA2/NAM7 helicase-like C-terminal" evidence="6">
    <location>
        <begin position="935"/>
        <end position="1103"/>
    </location>
</feature>
<feature type="region of interest" description="Disordered" evidence="5">
    <location>
        <begin position="508"/>
        <end position="535"/>
    </location>
</feature>
<keyword evidence="4" id="KW-0067">ATP-binding</keyword>
<keyword evidence="9" id="KW-1185">Reference proteome</keyword>
<keyword evidence="1" id="KW-0547">Nucleotide-binding</keyword>
<dbReference type="InterPro" id="IPR038720">
    <property type="entry name" value="YprB_RNase_H-like_dom"/>
</dbReference>
<keyword evidence="3" id="KW-0347">Helicase</keyword>
<dbReference type="SUPFAM" id="SSF52540">
    <property type="entry name" value="P-loop containing nucleoside triphosphate hydrolases"/>
    <property type="match status" value="1"/>
</dbReference>
<sequence length="1135" mass="125270">MVTFDSERILVGASDLTAASSCQYSWLRQVDEACGRIDPVPRAADVMMRRAAELGDIHERRILDSYRAAGRTIIEIGRDGRSREEAARETLRAFREGADVVAQAAFVSADHGVGFVGYADLVVRQDDGRYRVQDVKLASTARVTALLQVAAYAGHLREAGIPTDDHVDLILGDSRVSTHRLSDIEPMYGVRRNRLVRTVLHHLENGPADWEDDQIPRCGTCSDCRQQIEDRRDLWQVYNLRGSQRMKLRALGMLTIDDLARWREGDEHGDIPSRTLAKLAAQARLQVESEGRELPLVEVRDPASLSLPEPSEGDIFFDFEGDPLWTVDGVTWGIDYLFGFVDSSGAFTSLWAHSLAEERQALLDFLDVVEERRARFPDMHVYHYASYERTHLASIAQRHGVGEERVDNLLRQGVLVDLFTTVGRALQIGTASYSIKSVEALHMAGERREGVTNAADSVDQYAHYVLLRDSGRTDEAHLLLQEIADYNEYDCVSTLRLRDWLRELARTENVEPSRPATSEAALRQQEKRADRGPTDELEEAVAVISGDPFDPARTDHERAWGLAGAAVLYHRRENKSFWWEHFARLTEPVDSWAEHRGVFHVTDAELIRDWSRLTARSGLSRELMMRGSWTAGSTPRDGTAFAVYDTGPSEDPLTRRTASVTMTVMDDGVRMMERLPKGFEPSEAVPIALTPGSPPHTKNLETAIESWVRSAYESGTIPEDPLGDVLMRRPSRMVGGTALAEVVGEDTVDAVVTSTLNLAGSYLAIQGPPGTGKTYVAAHTIVRLVRDWGWRVGVVAQSHKVVDNVLTEAHRYGLPGDLIIKAQSTSEKALPIPITHCDNAAGQSAILPGGCVIGGTAWLFSRLQPGSLDLLVIDEAGQFSLANTIASGTCARNLLLVGDPQQLPQVSSGTHPEPVNESALGYLIDGRDVLPSDRGYFLAESRRMDDSVAQPVSVLSYEGQLRSHTSTRRRRLEGIAPGVNPIPIHHAGNVSSSEEEAEHTVTLIQSHLGTDWFDGQQHRPLNEKDLIVVTPYNAQVDTLRQALDRAGLNAVRAGTVDKFQGQEAVIAITSLAASSAADVPRGLSFLLMRNRLNVSISRAQWLSYILYSPALLDHLPATPDALREMSAFARLVDAQ</sequence>
<evidence type="ECO:0000313" key="8">
    <source>
        <dbReference type="EMBL" id="MBM9434171.1"/>
    </source>
</evidence>
<evidence type="ECO:0000256" key="4">
    <source>
        <dbReference type="ARBA" id="ARBA00022840"/>
    </source>
</evidence>
<dbReference type="Proteomes" id="UP000705983">
    <property type="component" value="Unassembled WGS sequence"/>
</dbReference>
<dbReference type="PANTHER" id="PTHR43788">
    <property type="entry name" value="DNA2/NAM7 HELICASE FAMILY MEMBER"/>
    <property type="match status" value="1"/>
</dbReference>
<dbReference type="InterPro" id="IPR027417">
    <property type="entry name" value="P-loop_NTPase"/>
</dbReference>
<evidence type="ECO:0000256" key="3">
    <source>
        <dbReference type="ARBA" id="ARBA00022806"/>
    </source>
</evidence>
<dbReference type="InterPro" id="IPR050534">
    <property type="entry name" value="Coronavir_polyprotein_1ab"/>
</dbReference>
<evidence type="ECO:0000256" key="1">
    <source>
        <dbReference type="ARBA" id="ARBA00022741"/>
    </source>
</evidence>
<protein>
    <submittedName>
        <fullName evidence="8">TM0106 family RecB-like putative nuclease</fullName>
    </submittedName>
</protein>
<dbReference type="CDD" id="cd18808">
    <property type="entry name" value="SF1_C_Upf1"/>
    <property type="match status" value="1"/>
</dbReference>